<dbReference type="AlphaFoldDB" id="A0A0G3BMQ5"/>
<gene>
    <name evidence="1" type="ORF">AAW51_4058</name>
</gene>
<protein>
    <submittedName>
        <fullName evidence="1">Uncharacterized protein</fullName>
    </submittedName>
</protein>
<evidence type="ECO:0000313" key="2">
    <source>
        <dbReference type="Proteomes" id="UP000035352"/>
    </source>
</evidence>
<keyword evidence="2" id="KW-1185">Reference proteome</keyword>
<dbReference type="Proteomes" id="UP000035352">
    <property type="component" value="Chromosome"/>
</dbReference>
<dbReference type="KEGG" id="pbh:AAW51_4058"/>
<accession>A0A0G3BMQ5</accession>
<organism evidence="1 2">
    <name type="scientific">Caldimonas brevitalea</name>
    <dbReference type="NCBI Taxonomy" id="413882"/>
    <lineage>
        <taxon>Bacteria</taxon>
        <taxon>Pseudomonadati</taxon>
        <taxon>Pseudomonadota</taxon>
        <taxon>Betaproteobacteria</taxon>
        <taxon>Burkholderiales</taxon>
        <taxon>Sphaerotilaceae</taxon>
        <taxon>Caldimonas</taxon>
    </lineage>
</organism>
<dbReference type="EMBL" id="CP011371">
    <property type="protein sequence ID" value="AKJ30749.1"/>
    <property type="molecule type" value="Genomic_DNA"/>
</dbReference>
<name>A0A0G3BMQ5_9BURK</name>
<evidence type="ECO:0000313" key="1">
    <source>
        <dbReference type="EMBL" id="AKJ30749.1"/>
    </source>
</evidence>
<dbReference type="RefSeq" id="WP_047196047.1">
    <property type="nucleotide sequence ID" value="NZ_CP011371.1"/>
</dbReference>
<reference evidence="1 2" key="1">
    <citation type="submission" date="2015-05" db="EMBL/GenBank/DDBJ databases">
        <authorList>
            <person name="Tang B."/>
            <person name="Yu Y."/>
        </authorList>
    </citation>
    <scope>NUCLEOTIDE SEQUENCE [LARGE SCALE GENOMIC DNA]</scope>
    <source>
        <strain evidence="1 2">DSM 7029</strain>
    </source>
</reference>
<proteinExistence type="predicted"/>
<sequence length="140" mass="15117">MFGGNRNESRKVYFKGGVDCEKPSSPGAGAYGLLFDLRKSKGQPTNYVRIAAGHVIRLSYFESGADRSCDVTADMVLEEGESYTLTGGRVYPEGLQVLVSAGACRISVVNDRTNKRVPLLKVDRPNSTPICRTGVSGKEP</sequence>